<dbReference type="PANTHER" id="PTHR30001">
    <property type="entry name" value="RIBONUCLEASE"/>
    <property type="match status" value="1"/>
</dbReference>
<evidence type="ECO:0000313" key="19">
    <source>
        <dbReference type="Proteomes" id="UP001161390"/>
    </source>
</evidence>
<name>A0ABQ5UVS0_9PROT</name>
<feature type="compositionally biased region" description="Basic and acidic residues" evidence="16">
    <location>
        <begin position="825"/>
        <end position="838"/>
    </location>
</feature>
<keyword evidence="8 15" id="KW-0479">Metal-binding</keyword>
<comment type="subcellular location">
    <subcellularLocation>
        <location evidence="15">Cytoplasm</location>
    </subcellularLocation>
    <subcellularLocation>
        <location evidence="15">Cell inner membrane</location>
        <topology evidence="15">Peripheral membrane protein</topology>
        <orientation evidence="15">Cytoplasmic side</orientation>
    </subcellularLocation>
</comment>
<dbReference type="Gene3D" id="3.40.1260.20">
    <property type="entry name" value="Ribonuclease E, catalytic domain"/>
    <property type="match status" value="1"/>
</dbReference>
<comment type="similarity">
    <text evidence="15">Belongs to the RNase E/G family. RNase E subfamily.</text>
</comment>
<comment type="similarity">
    <text evidence="1">Belongs to the RNase E/G family. RNase G subfamily.</text>
</comment>
<dbReference type="Pfam" id="PF10150">
    <property type="entry name" value="RNase_E_G"/>
    <property type="match status" value="1"/>
</dbReference>
<keyword evidence="9 15" id="KW-0699">rRNA-binding</keyword>
<keyword evidence="15" id="KW-0820">tRNA-binding</keyword>
<evidence type="ECO:0000256" key="10">
    <source>
        <dbReference type="ARBA" id="ARBA00022759"/>
    </source>
</evidence>
<feature type="compositionally biased region" description="Basic and acidic residues" evidence="16">
    <location>
        <begin position="878"/>
        <end position="897"/>
    </location>
</feature>
<evidence type="ECO:0000256" key="4">
    <source>
        <dbReference type="ARBA" id="ARBA00022519"/>
    </source>
</evidence>
<evidence type="ECO:0000256" key="12">
    <source>
        <dbReference type="ARBA" id="ARBA00022842"/>
    </source>
</evidence>
<dbReference type="InterPro" id="IPR012340">
    <property type="entry name" value="NA-bd_OB-fold"/>
</dbReference>
<dbReference type="Proteomes" id="UP001161390">
    <property type="component" value="Unassembled WGS sequence"/>
</dbReference>
<feature type="compositionally biased region" description="Basic and acidic residues" evidence="16">
    <location>
        <begin position="849"/>
        <end position="860"/>
    </location>
</feature>
<keyword evidence="15" id="KW-0862">Zinc</keyword>
<evidence type="ECO:0000256" key="14">
    <source>
        <dbReference type="ARBA" id="ARBA00023136"/>
    </source>
</evidence>
<keyword evidence="10 15" id="KW-0255">Endonuclease</keyword>
<reference evidence="18" key="2">
    <citation type="submission" date="2023-01" db="EMBL/GenBank/DDBJ databases">
        <title>Draft genome sequence of Algimonas porphyrae strain NBRC 108216.</title>
        <authorList>
            <person name="Sun Q."/>
            <person name="Mori K."/>
        </authorList>
    </citation>
    <scope>NUCLEOTIDE SEQUENCE</scope>
    <source>
        <strain evidence="18">NBRC 108216</strain>
    </source>
</reference>
<evidence type="ECO:0000256" key="15">
    <source>
        <dbReference type="HAMAP-Rule" id="MF_00970"/>
    </source>
</evidence>
<gene>
    <name evidence="15" type="primary">rne</name>
    <name evidence="18" type="ORF">GCM10007854_01980</name>
</gene>
<dbReference type="Pfam" id="PF20833">
    <property type="entry name" value="RNase_E_G_Thio"/>
    <property type="match status" value="1"/>
</dbReference>
<dbReference type="RefSeq" id="WP_284368999.1">
    <property type="nucleotide sequence ID" value="NZ_BSNJ01000001.1"/>
</dbReference>
<feature type="compositionally biased region" description="Acidic residues" evidence="16">
    <location>
        <begin position="634"/>
        <end position="650"/>
    </location>
</feature>
<keyword evidence="6 15" id="KW-0819">tRNA processing</keyword>
<feature type="domain" description="S1 motif" evidence="17">
    <location>
        <begin position="38"/>
        <end position="178"/>
    </location>
</feature>
<evidence type="ECO:0000256" key="7">
    <source>
        <dbReference type="ARBA" id="ARBA00022722"/>
    </source>
</evidence>
<feature type="compositionally biased region" description="Basic and acidic residues" evidence="16">
    <location>
        <begin position="689"/>
        <end position="705"/>
    </location>
</feature>
<keyword evidence="2 15" id="KW-1003">Cell membrane</keyword>
<dbReference type="InterPro" id="IPR004659">
    <property type="entry name" value="RNase_E/G"/>
</dbReference>
<evidence type="ECO:0000256" key="9">
    <source>
        <dbReference type="ARBA" id="ARBA00022730"/>
    </source>
</evidence>
<evidence type="ECO:0000313" key="18">
    <source>
        <dbReference type="EMBL" id="GLQ19243.1"/>
    </source>
</evidence>
<dbReference type="InterPro" id="IPR019307">
    <property type="entry name" value="RNA-bd_AU-1/RNase_E/G"/>
</dbReference>
<evidence type="ECO:0000256" key="6">
    <source>
        <dbReference type="ARBA" id="ARBA00022694"/>
    </source>
</evidence>
<evidence type="ECO:0000259" key="17">
    <source>
        <dbReference type="SMART" id="SM00316"/>
    </source>
</evidence>
<evidence type="ECO:0000256" key="1">
    <source>
        <dbReference type="ARBA" id="ARBA00005663"/>
    </source>
</evidence>
<feature type="compositionally biased region" description="Basic and acidic residues" evidence="16">
    <location>
        <begin position="624"/>
        <end position="633"/>
    </location>
</feature>
<feature type="binding site" evidence="15">
    <location>
        <position position="362"/>
    </location>
    <ligand>
        <name>Mg(2+)</name>
        <dbReference type="ChEBI" id="CHEBI:18420"/>
        <note>catalytic</note>
    </ligand>
</feature>
<dbReference type="EMBL" id="BSNJ01000001">
    <property type="protein sequence ID" value="GLQ19243.1"/>
    <property type="molecule type" value="Genomic_DNA"/>
</dbReference>
<keyword evidence="5 15" id="KW-0698">rRNA processing</keyword>
<evidence type="ECO:0000256" key="3">
    <source>
        <dbReference type="ARBA" id="ARBA00022490"/>
    </source>
</evidence>
<keyword evidence="13 15" id="KW-0694">RNA-binding</keyword>
<accession>A0ABQ5UVS0</accession>
<dbReference type="CDD" id="cd04453">
    <property type="entry name" value="S1_RNase_E"/>
    <property type="match status" value="1"/>
</dbReference>
<evidence type="ECO:0000256" key="2">
    <source>
        <dbReference type="ARBA" id="ARBA00022475"/>
    </source>
</evidence>
<comment type="cofactor">
    <cofactor evidence="15">
        <name>Zn(2+)</name>
        <dbReference type="ChEBI" id="CHEBI:29105"/>
    </cofactor>
    <text evidence="15">Binds 2 Zn(2+) ions per homotetramer.</text>
</comment>
<feature type="compositionally biased region" description="Acidic residues" evidence="16">
    <location>
        <begin position="583"/>
        <end position="605"/>
    </location>
</feature>
<feature type="region of interest" description="Disordered" evidence="16">
    <location>
        <begin position="91"/>
        <end position="140"/>
    </location>
</feature>
<feature type="region of interest" description="Required for zinc-mediated homotetramerization and catalytic activity" evidence="15">
    <location>
        <begin position="463"/>
        <end position="466"/>
    </location>
</feature>
<dbReference type="InterPro" id="IPR028878">
    <property type="entry name" value="RNase_E"/>
</dbReference>
<evidence type="ECO:0000256" key="13">
    <source>
        <dbReference type="ARBA" id="ARBA00022884"/>
    </source>
</evidence>
<keyword evidence="7 15" id="KW-0540">Nuclease</keyword>
<feature type="compositionally biased region" description="Basic residues" evidence="16">
    <location>
        <begin position="979"/>
        <end position="990"/>
    </location>
</feature>
<dbReference type="Gene3D" id="2.40.50.140">
    <property type="entry name" value="Nucleic acid-binding proteins"/>
    <property type="match status" value="1"/>
</dbReference>
<organism evidence="18 19">
    <name type="scientific">Algimonas porphyrae</name>
    <dbReference type="NCBI Taxonomy" id="1128113"/>
    <lineage>
        <taxon>Bacteria</taxon>
        <taxon>Pseudomonadati</taxon>
        <taxon>Pseudomonadota</taxon>
        <taxon>Alphaproteobacteria</taxon>
        <taxon>Maricaulales</taxon>
        <taxon>Robiginitomaculaceae</taxon>
        <taxon>Algimonas</taxon>
    </lineage>
</organism>
<evidence type="ECO:0000256" key="5">
    <source>
        <dbReference type="ARBA" id="ARBA00022552"/>
    </source>
</evidence>
<keyword evidence="4 15" id="KW-0997">Cell inner membrane</keyword>
<proteinExistence type="inferred from homology"/>
<dbReference type="InterPro" id="IPR048583">
    <property type="entry name" value="RNase_E_G_thioredoxin-like"/>
</dbReference>
<sequence length="1000" mass="111967">MTKRMLIDAAHPEETRVVIVDGSRVDELDFESRHKRQLRGNVYLAKVTRVEPSLQAAFIDYGGNRHGFLAFSEIHPDYYQIPYEDKLALQQEEEETAAEADDDDEVEEDENLDPDADDTSDENDAEVADEQVKVASQRRKQMRRRRYKIQEVIKRGQILLVQAVKEERGNKGAAMTTYLSLAGRYCVLMPNTPRGGGISRKIPSGTDRKRLKTIMDSLSVPQGMGVIVRTAGAKRTKAEITRDYSYLSRLWDEIRDTTLKSVAPALIHEEGNLVKRSIRDLYNKDIEEVLVQGEEAYKTAKAFIKMLMPSHAKFVKKYDDMIPLFLRFDVERQIENSLDATVQLKSGGYLVIHPTEALVSVDVNSGRSTKERNVERTALKTNLEAAEELARQMRLRDLAGLIVVDFIDMDETKNNKAVERKMKDVLSGDRARIQTSRISQFGLMEISRQRRRRSLLEGSTAVCKHCDGVGRKRTVESAALAAIRAVEEFAIRGKAKKIRLKCPPDVALYLLNEKRDLLTKVDENADVFTVVEHDDTLIRPAFTLEVAEKRSDGRKDPLKDIEKELREESKRSEKNQAKPKPDPDEDDEEADVAEETAETREDDEDSKPRRRRGRRGGRNRKRRSSSDDSRSKDDPDDQDSQEEADSDAESGSDAKSDRDDADTEKPKRRRRRRSPARNSDNDSSDESDKDEKPDADANDSDETKPTARRRSSTRRKAPSKSGADRSDSTDSDAAEKTVAFDQGASDTDTSKPSRRRRAPAKGGTAKAGTPSKTDTTDEDAPKPKRRRKAPTKTPAKTSVKVEAEDESDDKAETTQPKRRRAAPKRKAEISEETTEKPQPKRRAPAKSKAKPDTEQDDAKGNAKPVRRRKAPAKSTAKAPEKAPAKVDADASSDDKPKPRSRKVAPKKASTAKTASAPAEPKSERSAKSDDKDSANVKPARRRRAPARKPAVETAPVDRPSDPAPEPSPTPVAKDAASPARRRKAPPRRKRGLIDRLMGKE</sequence>
<comment type="cofactor">
    <cofactor evidence="15">
        <name>Mg(2+)</name>
        <dbReference type="ChEBI" id="CHEBI:18420"/>
    </cofactor>
    <text evidence="15">Binds 1 Mg(2+) ion per subunit.</text>
</comment>
<keyword evidence="3 15" id="KW-0963">Cytoplasm</keyword>
<feature type="compositionally biased region" description="Basic residues" evidence="16">
    <location>
        <begin position="666"/>
        <end position="675"/>
    </location>
</feature>
<feature type="compositionally biased region" description="Low complexity" evidence="16">
    <location>
        <begin position="906"/>
        <end position="919"/>
    </location>
</feature>
<feature type="compositionally biased region" description="Low complexity" evidence="16">
    <location>
        <begin position="760"/>
        <end position="770"/>
    </location>
</feature>
<comment type="catalytic activity">
    <reaction evidence="15">
        <text>Endonucleolytic cleavage of single-stranded RNA in A- and U-rich regions.</text>
        <dbReference type="EC" id="3.1.26.12"/>
    </reaction>
</comment>
<feature type="compositionally biased region" description="Basic residues" evidence="16">
    <location>
        <begin position="608"/>
        <end position="623"/>
    </location>
</feature>
<keyword evidence="12 15" id="KW-0460">Magnesium</keyword>
<comment type="caution">
    <text evidence="18">The sequence shown here is derived from an EMBL/GenBank/DDBJ whole genome shotgun (WGS) entry which is preliminary data.</text>
</comment>
<dbReference type="NCBIfam" id="TIGR00757">
    <property type="entry name" value="RNaseEG"/>
    <property type="match status" value="1"/>
</dbReference>
<feature type="compositionally biased region" description="Basic residues" evidence="16">
    <location>
        <begin position="706"/>
        <end position="718"/>
    </location>
</feature>
<feature type="compositionally biased region" description="Basic residues" evidence="16">
    <location>
        <begin position="839"/>
        <end position="848"/>
    </location>
</feature>
<feature type="binding site" evidence="15">
    <location>
        <position position="405"/>
    </location>
    <ligand>
        <name>Mg(2+)</name>
        <dbReference type="ChEBI" id="CHEBI:18420"/>
        <note>catalytic</note>
    </ligand>
</feature>
<evidence type="ECO:0000256" key="16">
    <source>
        <dbReference type="SAM" id="MobiDB-lite"/>
    </source>
</evidence>
<feature type="compositionally biased region" description="Basic and acidic residues" evidence="16">
    <location>
        <begin position="991"/>
        <end position="1000"/>
    </location>
</feature>
<evidence type="ECO:0000256" key="11">
    <source>
        <dbReference type="ARBA" id="ARBA00022801"/>
    </source>
</evidence>
<feature type="region of interest" description="Disordered" evidence="16">
    <location>
        <begin position="566"/>
        <end position="1000"/>
    </location>
</feature>
<dbReference type="PANTHER" id="PTHR30001:SF1">
    <property type="entry name" value="RIBONUCLEASE E_G-LIKE PROTEIN, CHLOROPLASTIC"/>
    <property type="match status" value="1"/>
</dbReference>
<feature type="compositionally biased region" description="Basic and acidic residues" evidence="16">
    <location>
        <begin position="920"/>
        <end position="934"/>
    </location>
</feature>
<keyword evidence="11 15" id="KW-0378">Hydrolase</keyword>
<keyword evidence="19" id="KW-1185">Reference proteome</keyword>
<dbReference type="SUPFAM" id="SSF50249">
    <property type="entry name" value="Nucleic acid-binding proteins"/>
    <property type="match status" value="1"/>
</dbReference>
<dbReference type="HAMAP" id="MF_00970">
    <property type="entry name" value="RNase_E"/>
    <property type="match status" value="1"/>
</dbReference>
<feature type="compositionally biased region" description="Acidic residues" evidence="16">
    <location>
        <begin position="91"/>
        <end position="129"/>
    </location>
</feature>
<protein>
    <recommendedName>
        <fullName evidence="15">Ribonuclease E</fullName>
        <shortName evidence="15">RNase E</shortName>
        <ecNumber evidence="15">3.1.26.12</ecNumber>
    </recommendedName>
</protein>
<dbReference type="InterPro" id="IPR003029">
    <property type="entry name" value="S1_domain"/>
</dbReference>
<evidence type="ECO:0000256" key="8">
    <source>
        <dbReference type="ARBA" id="ARBA00022723"/>
    </source>
</evidence>
<feature type="binding site" evidence="15">
    <location>
        <position position="466"/>
    </location>
    <ligand>
        <name>Zn(2+)</name>
        <dbReference type="ChEBI" id="CHEBI:29105"/>
        <note>ligand shared between dimeric partners</note>
    </ligand>
</feature>
<feature type="compositionally biased region" description="Basic and acidic residues" evidence="16">
    <location>
        <begin position="566"/>
        <end position="582"/>
    </location>
</feature>
<comment type="subunit">
    <text evidence="15">Homotetramer formed by a dimer of dimers.</text>
</comment>
<dbReference type="EC" id="3.1.26.12" evidence="15"/>
<comment type="function">
    <text evidence="15">Endoribonuclease that plays a central role in RNA processing and decay. Required for the maturation of 5S and 16S rRNAs and the majority of tRNAs. Also involved in the degradation of most mRNAs.</text>
</comment>
<dbReference type="SMART" id="SM00316">
    <property type="entry name" value="S1"/>
    <property type="match status" value="1"/>
</dbReference>
<feature type="binding site" evidence="15">
    <location>
        <position position="463"/>
    </location>
    <ligand>
        <name>Zn(2+)</name>
        <dbReference type="ChEBI" id="CHEBI:29105"/>
        <note>ligand shared between dimeric partners</note>
    </ligand>
</feature>
<reference evidence="18" key="1">
    <citation type="journal article" date="2014" name="Int. J. Syst. Evol. Microbiol.">
        <title>Complete genome of a new Firmicutes species belonging to the dominant human colonic microbiota ('Ruminococcus bicirculans') reveals two chromosomes and a selective capacity to utilize plant glucans.</title>
        <authorList>
            <consortium name="NISC Comparative Sequencing Program"/>
            <person name="Wegmann U."/>
            <person name="Louis P."/>
            <person name="Goesmann A."/>
            <person name="Henrissat B."/>
            <person name="Duncan S.H."/>
            <person name="Flint H.J."/>
        </authorList>
    </citation>
    <scope>NUCLEOTIDE SEQUENCE</scope>
    <source>
        <strain evidence="18">NBRC 108216</strain>
    </source>
</reference>
<keyword evidence="14 15" id="KW-0472">Membrane</keyword>